<organism evidence="2 3">
    <name type="scientific">Lasiosphaeria miniovina</name>
    <dbReference type="NCBI Taxonomy" id="1954250"/>
    <lineage>
        <taxon>Eukaryota</taxon>
        <taxon>Fungi</taxon>
        <taxon>Dikarya</taxon>
        <taxon>Ascomycota</taxon>
        <taxon>Pezizomycotina</taxon>
        <taxon>Sordariomycetes</taxon>
        <taxon>Sordariomycetidae</taxon>
        <taxon>Sordariales</taxon>
        <taxon>Lasiosphaeriaceae</taxon>
        <taxon>Lasiosphaeria</taxon>
    </lineage>
</organism>
<keyword evidence="3" id="KW-1185">Reference proteome</keyword>
<name>A0AA39ZT17_9PEZI</name>
<evidence type="ECO:0000313" key="3">
    <source>
        <dbReference type="Proteomes" id="UP001172101"/>
    </source>
</evidence>
<gene>
    <name evidence="2" type="ORF">B0T26DRAFT_815310</name>
</gene>
<dbReference type="EMBL" id="JAUIRO010000008">
    <property type="protein sequence ID" value="KAK0703091.1"/>
    <property type="molecule type" value="Genomic_DNA"/>
</dbReference>
<comment type="caution">
    <text evidence="2">The sequence shown here is derived from an EMBL/GenBank/DDBJ whole genome shotgun (WGS) entry which is preliminary data.</text>
</comment>
<dbReference type="GeneID" id="85330635"/>
<feature type="compositionally biased region" description="Gly residues" evidence="1">
    <location>
        <begin position="108"/>
        <end position="119"/>
    </location>
</feature>
<evidence type="ECO:0000256" key="1">
    <source>
        <dbReference type="SAM" id="MobiDB-lite"/>
    </source>
</evidence>
<dbReference type="RefSeq" id="XP_060289950.1">
    <property type="nucleotide sequence ID" value="XM_060447365.1"/>
</dbReference>
<accession>A0AA39ZT17</accession>
<feature type="region of interest" description="Disordered" evidence="1">
    <location>
        <begin position="98"/>
        <end position="131"/>
    </location>
</feature>
<sequence length="264" mass="29748">MPTSTVRFTNMQDLFDAINSTTGDFLAVTGLSRHFTESACEREKRRRKFRVRRYNSTCQILFITILADLYEELHAWIFTTSCDQLVRSGRERSWRSIGLATRRVEQGHPGGDGGEGDPTGGPHPERGNKGAWPTLVIEAGHSESLGELHYDMRWWFSTSDHQVKIVLLAEYDHTRSVIILEMWEGEAQTHGTIQQTAALQPILQQSIAIAQNTTTNPVSYNVTRGALIPSFRLLLIQDPGPGEADFVFSVPDLEDYGAMVWRQV</sequence>
<evidence type="ECO:0000313" key="2">
    <source>
        <dbReference type="EMBL" id="KAK0703091.1"/>
    </source>
</evidence>
<reference evidence="2" key="1">
    <citation type="submission" date="2023-06" db="EMBL/GenBank/DDBJ databases">
        <title>Genome-scale phylogeny and comparative genomics of the fungal order Sordariales.</title>
        <authorList>
            <consortium name="Lawrence Berkeley National Laboratory"/>
            <person name="Hensen N."/>
            <person name="Bonometti L."/>
            <person name="Westerberg I."/>
            <person name="Brannstrom I.O."/>
            <person name="Guillou S."/>
            <person name="Cros-Aarteil S."/>
            <person name="Calhoun S."/>
            <person name="Haridas S."/>
            <person name="Kuo A."/>
            <person name="Mondo S."/>
            <person name="Pangilinan J."/>
            <person name="Riley R."/>
            <person name="LaButti K."/>
            <person name="Andreopoulos B."/>
            <person name="Lipzen A."/>
            <person name="Chen C."/>
            <person name="Yanf M."/>
            <person name="Daum C."/>
            <person name="Ng V."/>
            <person name="Clum A."/>
            <person name="Steindorff A."/>
            <person name="Ohm R."/>
            <person name="Martin F."/>
            <person name="Silar P."/>
            <person name="Natvig D."/>
            <person name="Lalanne C."/>
            <person name="Gautier V."/>
            <person name="Ament-velasquez S.L."/>
            <person name="Kruys A."/>
            <person name="Hutchinson M.I."/>
            <person name="Powell A.J."/>
            <person name="Barry K."/>
            <person name="Miller A.N."/>
            <person name="Grigoriev I.V."/>
            <person name="Debuchy R."/>
            <person name="Gladieux P."/>
            <person name="Thoren M.H."/>
            <person name="Johannesson H."/>
        </authorList>
    </citation>
    <scope>NUCLEOTIDE SEQUENCE</scope>
    <source>
        <strain evidence="2">SMH2392-1A</strain>
    </source>
</reference>
<dbReference type="Proteomes" id="UP001172101">
    <property type="component" value="Unassembled WGS sequence"/>
</dbReference>
<protein>
    <submittedName>
        <fullName evidence="2">Uncharacterized protein</fullName>
    </submittedName>
</protein>
<proteinExistence type="predicted"/>
<dbReference type="AlphaFoldDB" id="A0AA39ZT17"/>